<dbReference type="Pfam" id="PF00109">
    <property type="entry name" value="ketoacyl-synt"/>
    <property type="match status" value="1"/>
</dbReference>
<evidence type="ECO:0000256" key="1">
    <source>
        <dbReference type="ARBA" id="ARBA00022450"/>
    </source>
</evidence>
<dbReference type="PANTHER" id="PTHR43775">
    <property type="entry name" value="FATTY ACID SYNTHASE"/>
    <property type="match status" value="1"/>
</dbReference>
<dbReference type="PROSITE" id="PS00606">
    <property type="entry name" value="KS3_1"/>
    <property type="match status" value="1"/>
</dbReference>
<dbReference type="Pfam" id="PF16197">
    <property type="entry name" value="KAsynt_C_assoc"/>
    <property type="match status" value="1"/>
</dbReference>
<gene>
    <name evidence="6" type="ORF">C1SCF055_LOCUS27615</name>
</gene>
<dbReference type="Pfam" id="PF08659">
    <property type="entry name" value="KR"/>
    <property type="match status" value="1"/>
</dbReference>
<dbReference type="EMBL" id="CAMXCT020002965">
    <property type="protein sequence ID" value="CAL1154953.1"/>
    <property type="molecule type" value="Genomic_DNA"/>
</dbReference>
<dbReference type="CDD" id="cd00833">
    <property type="entry name" value="PKS"/>
    <property type="match status" value="1"/>
</dbReference>
<dbReference type="InterPro" id="IPR014030">
    <property type="entry name" value="Ketoacyl_synth_N"/>
</dbReference>
<dbReference type="SUPFAM" id="SSF51735">
    <property type="entry name" value="NAD(P)-binding Rossmann-fold domains"/>
    <property type="match status" value="3"/>
</dbReference>
<dbReference type="GO" id="GO:0031177">
    <property type="term" value="F:phosphopantetheine binding"/>
    <property type="evidence" value="ECO:0007669"/>
    <property type="project" value="InterPro"/>
</dbReference>
<protein>
    <submittedName>
        <fullName evidence="8">Oleandomycin polyketide synthase, modules 5 and 6</fullName>
    </submittedName>
</protein>
<dbReference type="SMART" id="SM00822">
    <property type="entry name" value="PKS_KR"/>
    <property type="match status" value="1"/>
</dbReference>
<dbReference type="InterPro" id="IPR018201">
    <property type="entry name" value="Ketoacyl_synth_AS"/>
</dbReference>
<proteinExistence type="predicted"/>
<keyword evidence="3" id="KW-0808">Transferase</keyword>
<dbReference type="InterPro" id="IPR032821">
    <property type="entry name" value="PKS_assoc"/>
</dbReference>
<dbReference type="SMART" id="SM00825">
    <property type="entry name" value="PKS_KS"/>
    <property type="match status" value="1"/>
</dbReference>
<organism evidence="6">
    <name type="scientific">Cladocopium goreaui</name>
    <dbReference type="NCBI Taxonomy" id="2562237"/>
    <lineage>
        <taxon>Eukaryota</taxon>
        <taxon>Sar</taxon>
        <taxon>Alveolata</taxon>
        <taxon>Dinophyceae</taxon>
        <taxon>Suessiales</taxon>
        <taxon>Symbiodiniaceae</taxon>
        <taxon>Cladocopium</taxon>
    </lineage>
</organism>
<dbReference type="Gene3D" id="3.40.50.720">
    <property type="entry name" value="NAD(P)-binding Rossmann-like Domain"/>
    <property type="match status" value="2"/>
</dbReference>
<dbReference type="OrthoDB" id="329835at2759"/>
<sequence length="1166" mass="124365">FLTASGVSVLPGDLSQLPTAAPIWGLARALRAERPDLKVAVMDVEKLELEQLQSLLPLSSVDPELAQRTASALAPRLVDATGQMPEATKASFEGCHVLSGGTGALGLVFATWMAERGATHLALMSRSGRVTDESLNGLFDKVQKLAEVSVLKGDIAKQEDVLNVMQQAGKLGSVKGLWHAAGILDDHLMADLEREHLEQVLLPKMDGTLHLHNNAKDLKLDLSHFVLFSSVASMLGTAGQGNYCAANAFLDTFAAYRRQMDLPAVSVQWGPWAEVGMAARAGTSESVVLRIALAEGLQAMETILGAQVSSHLGAYVGVARIKWKSYLAQMPKLPSFLENFQQYAPKDAKKGGLVAKGAAPSRDLVRSGIENVLKEVLGDDSLEDFSSPLMDMGLDSLAAVEFRNRVQASFEGVRLSSTVMFDYPTVADLTDFILSQFAPDDADDQLLAGGDLSATREPLTMLGIAGRYPGMSAQNDVSEFWSFLLSGRDPISEIPIERFDVDELYDEDRGVPGKVYVREGGFIPGVEEFDAAFFGIAEPEARSMDTHQRLQTETAYESFYNSGFTKETLANVECGVFMGCCTLTGITVEYEDIGPFTNIGSGLSGMSGRISHALGLRGPCFTIDTACSSTLVAMDCAVQASRLGRQELACVAGTNLQLRTDMWVGFCKMTGLAGDGRCKTFDASADGFGRSEGSGAVILRLRAAAGAKGETALTLTRGSCVNQDGRSATITAPSGPAQQRALQNSLRDSELSALEVSLVECHGTGTALGDPIEVGAQEKIYGKDRADQDQLILAASKSVIAHLEGAAGVAGITKLVKMLEHKTVPPNLHLKKLNPNIDLSNFACCIPDKLMDWKVAGSRCAGISSFGFSGTNSHVNLQEAPDSELDATLQQLAERPMMTWSRTDLSYKDWAKQLWWGISWQSVASPTETSVAAEDWLVLGGGQTVADAAAKVLPKATVVGMDRLASAAEVDKLLSEQSWSCLVFAEALQAEDATLEGPTLAALLRLVQGLTSRPAIKLALLTSGAQSAVSGESMARGVLGAAVWGFGRSVRLEVPHVQLKTIDLPADQSLAELLPVEAPLQGAGMELAGLNTWSSDEERAAEQAEVAYIAGERSVPRLRVTPVPAGTKKLQRLGSNFFGGVGDPENPLIYRYLGVEPINIFMLIGS</sequence>
<dbReference type="GO" id="GO:0006633">
    <property type="term" value="P:fatty acid biosynthetic process"/>
    <property type="evidence" value="ECO:0007669"/>
    <property type="project" value="InterPro"/>
</dbReference>
<dbReference type="Gene3D" id="3.40.47.10">
    <property type="match status" value="1"/>
</dbReference>
<evidence type="ECO:0000259" key="5">
    <source>
        <dbReference type="PROSITE" id="PS52004"/>
    </source>
</evidence>
<dbReference type="SMART" id="SM00823">
    <property type="entry name" value="PKS_PP"/>
    <property type="match status" value="1"/>
</dbReference>
<feature type="domain" description="Ketosynthase family 3 (KS3)" evidence="5">
    <location>
        <begin position="456"/>
        <end position="879"/>
    </location>
</feature>
<dbReference type="Gene3D" id="1.10.1200.10">
    <property type="entry name" value="ACP-like"/>
    <property type="match status" value="1"/>
</dbReference>
<dbReference type="EMBL" id="CAMXCT010002965">
    <property type="protein sequence ID" value="CAI4001578.1"/>
    <property type="molecule type" value="Genomic_DNA"/>
</dbReference>
<keyword evidence="1" id="KW-0596">Phosphopantetheine</keyword>
<evidence type="ECO:0000313" key="6">
    <source>
        <dbReference type="EMBL" id="CAI4001578.1"/>
    </source>
</evidence>
<evidence type="ECO:0000313" key="7">
    <source>
        <dbReference type="EMBL" id="CAL1154953.1"/>
    </source>
</evidence>
<dbReference type="EMBL" id="CAMXCT030002965">
    <property type="protein sequence ID" value="CAL4788890.1"/>
    <property type="molecule type" value="Genomic_DNA"/>
</dbReference>
<accession>A0A9P1D0Z9</accession>
<evidence type="ECO:0000259" key="4">
    <source>
        <dbReference type="PROSITE" id="PS50075"/>
    </source>
</evidence>
<dbReference type="PROSITE" id="PS50075">
    <property type="entry name" value="CARRIER"/>
    <property type="match status" value="1"/>
</dbReference>
<dbReference type="InterPro" id="IPR057326">
    <property type="entry name" value="KR_dom"/>
</dbReference>
<dbReference type="AlphaFoldDB" id="A0A9P1D0Z9"/>
<name>A0A9P1D0Z9_9DINO</name>
<dbReference type="Proteomes" id="UP001152797">
    <property type="component" value="Unassembled WGS sequence"/>
</dbReference>
<dbReference type="InterPro" id="IPR036736">
    <property type="entry name" value="ACP-like_sf"/>
</dbReference>
<dbReference type="InterPro" id="IPR020806">
    <property type="entry name" value="PKS_PP-bd"/>
</dbReference>
<dbReference type="InterPro" id="IPR013968">
    <property type="entry name" value="PKS_KR"/>
</dbReference>
<comment type="caution">
    <text evidence="6">The sequence shown here is derived from an EMBL/GenBank/DDBJ whole genome shotgun (WGS) entry which is preliminary data.</text>
</comment>
<dbReference type="Pfam" id="PF00550">
    <property type="entry name" value="PP-binding"/>
    <property type="match status" value="1"/>
</dbReference>
<dbReference type="Pfam" id="PF02801">
    <property type="entry name" value="Ketoacyl-synt_C"/>
    <property type="match status" value="1"/>
</dbReference>
<dbReference type="InterPro" id="IPR014031">
    <property type="entry name" value="Ketoacyl_synth_C"/>
</dbReference>
<reference evidence="7" key="2">
    <citation type="submission" date="2024-04" db="EMBL/GenBank/DDBJ databases">
        <authorList>
            <person name="Chen Y."/>
            <person name="Shah S."/>
            <person name="Dougan E. K."/>
            <person name="Thang M."/>
            <person name="Chan C."/>
        </authorList>
    </citation>
    <scope>NUCLEOTIDE SEQUENCE [LARGE SCALE GENOMIC DNA]</scope>
</reference>
<feature type="non-terminal residue" evidence="6">
    <location>
        <position position="1166"/>
    </location>
</feature>
<evidence type="ECO:0000256" key="2">
    <source>
        <dbReference type="ARBA" id="ARBA00022553"/>
    </source>
</evidence>
<dbReference type="SUPFAM" id="SSF53901">
    <property type="entry name" value="Thiolase-like"/>
    <property type="match status" value="1"/>
</dbReference>
<dbReference type="InterPro" id="IPR050091">
    <property type="entry name" value="PKS_NRPS_Biosynth_Enz"/>
</dbReference>
<dbReference type="GO" id="GO:0004315">
    <property type="term" value="F:3-oxoacyl-[acyl-carrier-protein] synthase activity"/>
    <property type="evidence" value="ECO:0007669"/>
    <property type="project" value="InterPro"/>
</dbReference>
<dbReference type="PROSITE" id="PS52004">
    <property type="entry name" value="KS3_2"/>
    <property type="match status" value="1"/>
</dbReference>
<dbReference type="InterPro" id="IPR009081">
    <property type="entry name" value="PP-bd_ACP"/>
</dbReference>
<dbReference type="InterPro" id="IPR016039">
    <property type="entry name" value="Thiolase-like"/>
</dbReference>
<reference evidence="6" key="1">
    <citation type="submission" date="2022-10" db="EMBL/GenBank/DDBJ databases">
        <authorList>
            <person name="Chen Y."/>
            <person name="Dougan E. K."/>
            <person name="Chan C."/>
            <person name="Rhodes N."/>
            <person name="Thang M."/>
        </authorList>
    </citation>
    <scope>NUCLEOTIDE SEQUENCE</scope>
</reference>
<dbReference type="SUPFAM" id="SSF47336">
    <property type="entry name" value="ACP-like"/>
    <property type="match status" value="1"/>
</dbReference>
<dbReference type="PANTHER" id="PTHR43775:SF37">
    <property type="entry name" value="SI:DKEY-61P9.11"/>
    <property type="match status" value="1"/>
</dbReference>
<evidence type="ECO:0000313" key="9">
    <source>
        <dbReference type="Proteomes" id="UP001152797"/>
    </source>
</evidence>
<evidence type="ECO:0000313" key="8">
    <source>
        <dbReference type="EMBL" id="CAL4788890.1"/>
    </source>
</evidence>
<dbReference type="GO" id="GO:0004312">
    <property type="term" value="F:fatty acid synthase activity"/>
    <property type="evidence" value="ECO:0007669"/>
    <property type="project" value="TreeGrafter"/>
</dbReference>
<keyword evidence="9" id="KW-1185">Reference proteome</keyword>
<dbReference type="InterPro" id="IPR036291">
    <property type="entry name" value="NAD(P)-bd_dom_sf"/>
</dbReference>
<keyword evidence="2" id="KW-0597">Phosphoprotein</keyword>
<dbReference type="InterPro" id="IPR020841">
    <property type="entry name" value="PKS_Beta-ketoAc_synthase_dom"/>
</dbReference>
<evidence type="ECO:0000256" key="3">
    <source>
        <dbReference type="ARBA" id="ARBA00022679"/>
    </source>
</evidence>
<feature type="domain" description="Carrier" evidence="4">
    <location>
        <begin position="360"/>
        <end position="437"/>
    </location>
</feature>